<organism evidence="1 2">
    <name type="scientific">Nocardioides panacihumi</name>
    <dbReference type="NCBI Taxonomy" id="400774"/>
    <lineage>
        <taxon>Bacteria</taxon>
        <taxon>Bacillati</taxon>
        <taxon>Actinomycetota</taxon>
        <taxon>Actinomycetes</taxon>
        <taxon>Propionibacteriales</taxon>
        <taxon>Nocardioidaceae</taxon>
        <taxon>Nocardioides</taxon>
    </lineage>
</organism>
<reference evidence="1 2" key="1">
    <citation type="journal article" date="2019" name="Int. J. Syst. Evol. Microbiol.">
        <title>The Global Catalogue of Microorganisms (GCM) 10K type strain sequencing project: providing services to taxonomists for standard genome sequencing and annotation.</title>
        <authorList>
            <consortium name="The Broad Institute Genomics Platform"/>
            <consortium name="The Broad Institute Genome Sequencing Center for Infectious Disease"/>
            <person name="Wu L."/>
            <person name="Ma J."/>
        </authorList>
    </citation>
    <scope>NUCLEOTIDE SEQUENCE [LARGE SCALE GENOMIC DNA]</scope>
    <source>
        <strain evidence="1 2">JCM 15309</strain>
    </source>
</reference>
<dbReference type="EMBL" id="BAAAPB010000001">
    <property type="protein sequence ID" value="GAA1953150.1"/>
    <property type="molecule type" value="Genomic_DNA"/>
</dbReference>
<keyword evidence="2" id="KW-1185">Reference proteome</keyword>
<evidence type="ECO:0008006" key="3">
    <source>
        <dbReference type="Google" id="ProtNLM"/>
    </source>
</evidence>
<proteinExistence type="predicted"/>
<comment type="caution">
    <text evidence="1">The sequence shown here is derived from an EMBL/GenBank/DDBJ whole genome shotgun (WGS) entry which is preliminary data.</text>
</comment>
<accession>A0ABN2QIL1</accession>
<evidence type="ECO:0000313" key="1">
    <source>
        <dbReference type="EMBL" id="GAA1953150.1"/>
    </source>
</evidence>
<dbReference type="Proteomes" id="UP001500571">
    <property type="component" value="Unassembled WGS sequence"/>
</dbReference>
<gene>
    <name evidence="1" type="ORF">GCM10009798_10410</name>
</gene>
<evidence type="ECO:0000313" key="2">
    <source>
        <dbReference type="Proteomes" id="UP001500571"/>
    </source>
</evidence>
<sequence>MSVSECLGVADVDGSLMLEARLGWGRWCAAHPTLGVVADLLDLPTWTKAAERAERDRVVALLARLAREDHAAAIALAWLLCPAASLVAARLADRSGDIDGMVAGQMWVELTGGARTYERSVAANIIRAVQDAVRADLGVGRASVRSDPAWSRTAVVAELPEIAHGVFGPSSELDSSETLSAVVQQAVRCQIVTTAQAGHLLWLCRDAAAAGISGHRGRGGLTAPRTLMYMSSLRGISTRTLRRRTVELIDRLAAFVRVEMDLEEIANWFDLHEFPPVSCDDLLEIYADEVLVEREHRGRSA</sequence>
<name>A0ABN2QIL1_9ACTN</name>
<protein>
    <recommendedName>
        <fullName evidence="3">DUF222 domain-containing protein</fullName>
    </recommendedName>
</protein>